<dbReference type="InterPro" id="IPR025665">
    <property type="entry name" value="Beta-barrel_OMP_2"/>
</dbReference>
<evidence type="ECO:0000256" key="1">
    <source>
        <dbReference type="SAM" id="SignalP"/>
    </source>
</evidence>
<dbReference type="Pfam" id="PF13568">
    <property type="entry name" value="OMP_b-brl_2"/>
    <property type="match status" value="1"/>
</dbReference>
<name>A0A243WCH3_9BACT</name>
<accession>A0A243WCH3</accession>
<dbReference type="RefSeq" id="WP_086594551.1">
    <property type="nucleotide sequence ID" value="NZ_MTSE01000006.1"/>
</dbReference>
<reference evidence="3 4" key="1">
    <citation type="submission" date="2017-01" db="EMBL/GenBank/DDBJ databases">
        <title>A new Hymenobacter.</title>
        <authorList>
            <person name="Liang Y."/>
            <person name="Feng F."/>
        </authorList>
    </citation>
    <scope>NUCLEOTIDE SEQUENCE [LARGE SCALE GENOMIC DNA]</scope>
    <source>
        <strain evidence="3">MIMBbqt21</strain>
    </source>
</reference>
<sequence length="219" mass="24041">MKQLAVLLVALFCAGTVHAQLGIRVGANTASVSAKVKEFHEVDTRSRAGYQLGVFYEKKLTERWSLVPEVQFSNQRMNMHIVESGVADGGYDANYRLRLRYLNVPIIARATVGWFYLEAGPQVGFLLDAKEKGTNTYGSFLGSYSTTYNRYATDTYRRADLGLVAGVGVNLPASFGLGVRGYTGLLSITEGKDTQYANYTGPLKNQVVQASLTYQLAAR</sequence>
<dbReference type="AlphaFoldDB" id="A0A243WCH3"/>
<comment type="caution">
    <text evidence="3">The sequence shown here is derived from an EMBL/GenBank/DDBJ whole genome shotgun (WGS) entry which is preliminary data.</text>
</comment>
<feature type="chain" id="PRO_5013100154" description="Outer membrane protein beta-barrel domain-containing protein" evidence="1">
    <location>
        <begin position="20"/>
        <end position="219"/>
    </location>
</feature>
<evidence type="ECO:0000313" key="4">
    <source>
        <dbReference type="Proteomes" id="UP000194873"/>
    </source>
</evidence>
<gene>
    <name evidence="3" type="ORF">BXP70_13170</name>
</gene>
<keyword evidence="1" id="KW-0732">Signal</keyword>
<dbReference type="EMBL" id="MTSE01000006">
    <property type="protein sequence ID" value="OUJ73361.1"/>
    <property type="molecule type" value="Genomic_DNA"/>
</dbReference>
<dbReference type="Proteomes" id="UP000194873">
    <property type="component" value="Unassembled WGS sequence"/>
</dbReference>
<organism evidence="3 4">
    <name type="scientific">Hymenobacter crusticola</name>
    <dbReference type="NCBI Taxonomy" id="1770526"/>
    <lineage>
        <taxon>Bacteria</taxon>
        <taxon>Pseudomonadati</taxon>
        <taxon>Bacteroidota</taxon>
        <taxon>Cytophagia</taxon>
        <taxon>Cytophagales</taxon>
        <taxon>Hymenobacteraceae</taxon>
        <taxon>Hymenobacter</taxon>
    </lineage>
</organism>
<feature type="domain" description="Outer membrane protein beta-barrel" evidence="2">
    <location>
        <begin position="20"/>
        <end position="189"/>
    </location>
</feature>
<feature type="signal peptide" evidence="1">
    <location>
        <begin position="1"/>
        <end position="19"/>
    </location>
</feature>
<protein>
    <recommendedName>
        <fullName evidence="2">Outer membrane protein beta-barrel domain-containing protein</fullName>
    </recommendedName>
</protein>
<proteinExistence type="predicted"/>
<evidence type="ECO:0000313" key="3">
    <source>
        <dbReference type="EMBL" id="OUJ73361.1"/>
    </source>
</evidence>
<keyword evidence="4" id="KW-1185">Reference proteome</keyword>
<evidence type="ECO:0000259" key="2">
    <source>
        <dbReference type="Pfam" id="PF13568"/>
    </source>
</evidence>
<dbReference type="OrthoDB" id="1160354at2"/>